<dbReference type="Gramene" id="mRNA:HanXRQr2_Chr17g0814681">
    <property type="protein sequence ID" value="mRNA:HanXRQr2_Chr17g0814681"/>
    <property type="gene ID" value="HanXRQr2_Chr17g0814681"/>
</dbReference>
<gene>
    <name evidence="1" type="ORF">HanXRQr2_Chr17g0814681</name>
</gene>
<evidence type="ECO:0000313" key="2">
    <source>
        <dbReference type="Proteomes" id="UP000215914"/>
    </source>
</evidence>
<evidence type="ECO:0000313" key="1">
    <source>
        <dbReference type="EMBL" id="KAF5756442.1"/>
    </source>
</evidence>
<keyword evidence="2" id="KW-1185">Reference proteome</keyword>
<dbReference type="EMBL" id="MNCJ02000332">
    <property type="protein sequence ID" value="KAF5756442.1"/>
    <property type="molecule type" value="Genomic_DNA"/>
</dbReference>
<dbReference type="Proteomes" id="UP000215914">
    <property type="component" value="Unassembled WGS sequence"/>
</dbReference>
<name>A0A9K3DJ56_HELAN</name>
<comment type="caution">
    <text evidence="1">The sequence shown here is derived from an EMBL/GenBank/DDBJ whole genome shotgun (WGS) entry which is preliminary data.</text>
</comment>
<reference evidence="1" key="2">
    <citation type="submission" date="2020-06" db="EMBL/GenBank/DDBJ databases">
        <title>Helianthus annuus Genome sequencing and assembly Release 2.</title>
        <authorList>
            <person name="Gouzy J."/>
            <person name="Langlade N."/>
            <person name="Munos S."/>
        </authorList>
    </citation>
    <scope>NUCLEOTIDE SEQUENCE</scope>
    <source>
        <tissue evidence="1">Leaves</tissue>
    </source>
</reference>
<protein>
    <submittedName>
        <fullName evidence="1">Uncharacterized protein</fullName>
    </submittedName>
</protein>
<proteinExistence type="predicted"/>
<sequence length="76" mass="8521">MSVADNVVIRTDSPRAPFSFKQFKACGPKDFIGKDRPSAMFQWFDLIEVTFRQSGCPDNLCTVNATGVFLSKALDW</sequence>
<dbReference type="AlphaFoldDB" id="A0A9K3DJ56"/>
<reference evidence="1" key="1">
    <citation type="journal article" date="2017" name="Nature">
        <title>The sunflower genome provides insights into oil metabolism, flowering and Asterid evolution.</title>
        <authorList>
            <person name="Badouin H."/>
            <person name="Gouzy J."/>
            <person name="Grassa C.J."/>
            <person name="Murat F."/>
            <person name="Staton S.E."/>
            <person name="Cottret L."/>
            <person name="Lelandais-Briere C."/>
            <person name="Owens G.L."/>
            <person name="Carrere S."/>
            <person name="Mayjonade B."/>
            <person name="Legrand L."/>
            <person name="Gill N."/>
            <person name="Kane N.C."/>
            <person name="Bowers J.E."/>
            <person name="Hubner S."/>
            <person name="Bellec A."/>
            <person name="Berard A."/>
            <person name="Berges H."/>
            <person name="Blanchet N."/>
            <person name="Boniface M.C."/>
            <person name="Brunel D."/>
            <person name="Catrice O."/>
            <person name="Chaidir N."/>
            <person name="Claudel C."/>
            <person name="Donnadieu C."/>
            <person name="Faraut T."/>
            <person name="Fievet G."/>
            <person name="Helmstetter N."/>
            <person name="King M."/>
            <person name="Knapp S.J."/>
            <person name="Lai Z."/>
            <person name="Le Paslier M.C."/>
            <person name="Lippi Y."/>
            <person name="Lorenzon L."/>
            <person name="Mandel J.R."/>
            <person name="Marage G."/>
            <person name="Marchand G."/>
            <person name="Marquand E."/>
            <person name="Bret-Mestries E."/>
            <person name="Morien E."/>
            <person name="Nambeesan S."/>
            <person name="Nguyen T."/>
            <person name="Pegot-Espagnet P."/>
            <person name="Pouilly N."/>
            <person name="Raftis F."/>
            <person name="Sallet E."/>
            <person name="Schiex T."/>
            <person name="Thomas J."/>
            <person name="Vandecasteele C."/>
            <person name="Vares D."/>
            <person name="Vear F."/>
            <person name="Vautrin S."/>
            <person name="Crespi M."/>
            <person name="Mangin B."/>
            <person name="Burke J.M."/>
            <person name="Salse J."/>
            <person name="Munos S."/>
            <person name="Vincourt P."/>
            <person name="Rieseberg L.H."/>
            <person name="Langlade N.B."/>
        </authorList>
    </citation>
    <scope>NUCLEOTIDE SEQUENCE</scope>
    <source>
        <tissue evidence="1">Leaves</tissue>
    </source>
</reference>
<accession>A0A9K3DJ56</accession>
<organism evidence="1 2">
    <name type="scientific">Helianthus annuus</name>
    <name type="common">Common sunflower</name>
    <dbReference type="NCBI Taxonomy" id="4232"/>
    <lineage>
        <taxon>Eukaryota</taxon>
        <taxon>Viridiplantae</taxon>
        <taxon>Streptophyta</taxon>
        <taxon>Embryophyta</taxon>
        <taxon>Tracheophyta</taxon>
        <taxon>Spermatophyta</taxon>
        <taxon>Magnoliopsida</taxon>
        <taxon>eudicotyledons</taxon>
        <taxon>Gunneridae</taxon>
        <taxon>Pentapetalae</taxon>
        <taxon>asterids</taxon>
        <taxon>campanulids</taxon>
        <taxon>Asterales</taxon>
        <taxon>Asteraceae</taxon>
        <taxon>Asteroideae</taxon>
        <taxon>Heliantheae alliance</taxon>
        <taxon>Heliantheae</taxon>
        <taxon>Helianthus</taxon>
    </lineage>
</organism>